<evidence type="ECO:0000313" key="2">
    <source>
        <dbReference type="Proteomes" id="UP001060085"/>
    </source>
</evidence>
<dbReference type="Proteomes" id="UP001060085">
    <property type="component" value="Linkage Group LG03"/>
</dbReference>
<accession>A0ACC0BMC6</accession>
<dbReference type="EMBL" id="CM044703">
    <property type="protein sequence ID" value="KAI5673834.1"/>
    <property type="molecule type" value="Genomic_DNA"/>
</dbReference>
<evidence type="ECO:0000313" key="1">
    <source>
        <dbReference type="EMBL" id="KAI5673834.1"/>
    </source>
</evidence>
<keyword evidence="2" id="KW-1185">Reference proteome</keyword>
<protein>
    <submittedName>
        <fullName evidence="1">Uncharacterized protein</fullName>
    </submittedName>
</protein>
<sequence length="149" mass="16195">MVHLSLGCQMGQQEGVHHQVPYLSPPAQIRHLSPLVQIPHLSSSRRVQGTGGCPPAALRPSYLRVPLLTPRAPQSGTYSRGRRRDGYTGNVCWISCCDGVQPKVPPIDTMHLRMIVCTFFAKTAICDGDVGGSYITTDVMSSTSCNMEV</sequence>
<comment type="caution">
    <text evidence="1">The sequence shown here is derived from an EMBL/GenBank/DDBJ whole genome shotgun (WGS) entry which is preliminary data.</text>
</comment>
<gene>
    <name evidence="1" type="ORF">M9H77_14198</name>
</gene>
<reference evidence="2" key="1">
    <citation type="journal article" date="2023" name="Nat. Plants">
        <title>Single-cell RNA sequencing provides a high-resolution roadmap for understanding the multicellular compartmentation of specialized metabolism.</title>
        <authorList>
            <person name="Sun S."/>
            <person name="Shen X."/>
            <person name="Li Y."/>
            <person name="Li Y."/>
            <person name="Wang S."/>
            <person name="Li R."/>
            <person name="Zhang H."/>
            <person name="Shen G."/>
            <person name="Guo B."/>
            <person name="Wei J."/>
            <person name="Xu J."/>
            <person name="St-Pierre B."/>
            <person name="Chen S."/>
            <person name="Sun C."/>
        </authorList>
    </citation>
    <scope>NUCLEOTIDE SEQUENCE [LARGE SCALE GENOMIC DNA]</scope>
</reference>
<proteinExistence type="predicted"/>
<organism evidence="1 2">
    <name type="scientific">Catharanthus roseus</name>
    <name type="common">Madagascar periwinkle</name>
    <name type="synonym">Vinca rosea</name>
    <dbReference type="NCBI Taxonomy" id="4058"/>
    <lineage>
        <taxon>Eukaryota</taxon>
        <taxon>Viridiplantae</taxon>
        <taxon>Streptophyta</taxon>
        <taxon>Embryophyta</taxon>
        <taxon>Tracheophyta</taxon>
        <taxon>Spermatophyta</taxon>
        <taxon>Magnoliopsida</taxon>
        <taxon>eudicotyledons</taxon>
        <taxon>Gunneridae</taxon>
        <taxon>Pentapetalae</taxon>
        <taxon>asterids</taxon>
        <taxon>lamiids</taxon>
        <taxon>Gentianales</taxon>
        <taxon>Apocynaceae</taxon>
        <taxon>Rauvolfioideae</taxon>
        <taxon>Vinceae</taxon>
        <taxon>Catharanthinae</taxon>
        <taxon>Catharanthus</taxon>
    </lineage>
</organism>
<name>A0ACC0BMC6_CATRO</name>